<sequence length="140" mass="16262">MPYEHCVPPPSPNPSTVTSNLNLRGNHDRPKSSITNNPPIFQPFNSTLWLLDTEQQSTQHTHYQKLLSRIFHAPDSWWVEFLQICNLTLQPKFSCSKTSVWNFYTTSQIISMRSEYLTGGRMFDDTSERYVIGWFFVLGS</sequence>
<evidence type="ECO:0000313" key="3">
    <source>
        <dbReference type="Proteomes" id="UP000177798"/>
    </source>
</evidence>
<name>A0A1D9Q291_SCLS1</name>
<reference evidence="3" key="1">
    <citation type="journal article" date="2017" name="Genome Biol. Evol.">
        <title>The complete genome sequence of the phytopathogenic fungus Sclerotinia sclerotiorum reveals insights into the genome architecture of broad host range pathogens.</title>
        <authorList>
            <person name="Derbyshire M."/>
            <person name="Denton-Giles M."/>
            <person name="Hegedus D."/>
            <person name="Seifbarghy S."/>
            <person name="Rollins J."/>
            <person name="van Kan J."/>
            <person name="Seidl M.F."/>
            <person name="Faino L."/>
            <person name="Mbengue M."/>
            <person name="Navaud O."/>
            <person name="Raffaele S."/>
            <person name="Hammond-Kosack K."/>
            <person name="Heard S."/>
            <person name="Oliver R."/>
        </authorList>
    </citation>
    <scope>NUCLEOTIDE SEQUENCE [LARGE SCALE GENOMIC DNA]</scope>
    <source>
        <strain evidence="3">ATCC 18683 / 1980 / Ss-1</strain>
    </source>
</reference>
<dbReference type="AlphaFoldDB" id="A0A1D9Q291"/>
<accession>A0A1D9Q291</accession>
<proteinExistence type="predicted"/>
<evidence type="ECO:0000313" key="2">
    <source>
        <dbReference type="EMBL" id="APA09054.1"/>
    </source>
</evidence>
<dbReference type="OrthoDB" id="3462836at2759"/>
<dbReference type="VEuPathDB" id="FungiDB:sscle_04g038240"/>
<dbReference type="KEGG" id="ssl:SS1G_02929"/>
<protein>
    <submittedName>
        <fullName evidence="2">Uncharacterized protein</fullName>
    </submittedName>
</protein>
<dbReference type="Proteomes" id="UP000177798">
    <property type="component" value="Chromosome 4"/>
</dbReference>
<dbReference type="EMBL" id="CP017817">
    <property type="protein sequence ID" value="APA09054.1"/>
    <property type="molecule type" value="Genomic_DNA"/>
</dbReference>
<feature type="region of interest" description="Disordered" evidence="1">
    <location>
        <begin position="1"/>
        <end position="36"/>
    </location>
</feature>
<dbReference type="RefSeq" id="XP_001596706.1">
    <property type="nucleotide sequence ID" value="XM_001596656.1"/>
</dbReference>
<evidence type="ECO:0000256" key="1">
    <source>
        <dbReference type="SAM" id="MobiDB-lite"/>
    </source>
</evidence>
<organism evidence="2 3">
    <name type="scientific">Sclerotinia sclerotiorum (strain ATCC 18683 / 1980 / Ss-1)</name>
    <name type="common">White mold</name>
    <name type="synonym">Whetzelinia sclerotiorum</name>
    <dbReference type="NCBI Taxonomy" id="665079"/>
    <lineage>
        <taxon>Eukaryota</taxon>
        <taxon>Fungi</taxon>
        <taxon>Dikarya</taxon>
        <taxon>Ascomycota</taxon>
        <taxon>Pezizomycotina</taxon>
        <taxon>Leotiomycetes</taxon>
        <taxon>Helotiales</taxon>
        <taxon>Sclerotiniaceae</taxon>
        <taxon>Sclerotinia</taxon>
    </lineage>
</organism>
<gene>
    <name evidence="2" type="ORF">sscle_04g038240</name>
</gene>